<dbReference type="SUPFAM" id="SSF52833">
    <property type="entry name" value="Thioredoxin-like"/>
    <property type="match status" value="1"/>
</dbReference>
<dbReference type="EMBL" id="MDYQ01000004">
    <property type="protein sequence ID" value="PRP89276.1"/>
    <property type="molecule type" value="Genomic_DNA"/>
</dbReference>
<organism evidence="3 4">
    <name type="scientific">Planoprotostelium fungivorum</name>
    <dbReference type="NCBI Taxonomy" id="1890364"/>
    <lineage>
        <taxon>Eukaryota</taxon>
        <taxon>Amoebozoa</taxon>
        <taxon>Evosea</taxon>
        <taxon>Variosea</taxon>
        <taxon>Cavosteliida</taxon>
        <taxon>Cavosteliaceae</taxon>
        <taxon>Planoprotostelium</taxon>
    </lineage>
</organism>
<dbReference type="AlphaFoldDB" id="A0A2P6NZ85"/>
<dbReference type="Proteomes" id="UP000241769">
    <property type="component" value="Unassembled WGS sequence"/>
</dbReference>
<protein>
    <recommendedName>
        <fullName evidence="5">Glutathione S-transferase</fullName>
    </recommendedName>
</protein>
<name>A0A2P6NZ85_9EUKA</name>
<dbReference type="InterPro" id="IPR050213">
    <property type="entry name" value="GST_superfamily"/>
</dbReference>
<dbReference type="SUPFAM" id="SSF47616">
    <property type="entry name" value="GST C-terminal domain-like"/>
    <property type="match status" value="1"/>
</dbReference>
<evidence type="ECO:0000313" key="4">
    <source>
        <dbReference type="Proteomes" id="UP000241769"/>
    </source>
</evidence>
<dbReference type="SFLD" id="SFLDS00019">
    <property type="entry name" value="Glutathione_Transferase_(cytos"/>
    <property type="match status" value="1"/>
</dbReference>
<dbReference type="InterPro" id="IPR040079">
    <property type="entry name" value="Glutathione_S-Trfase"/>
</dbReference>
<dbReference type="InterPro" id="IPR036249">
    <property type="entry name" value="Thioredoxin-like_sf"/>
</dbReference>
<sequence>MTKADVTGNNHTLEVRDTEQTMAQEKPTLTYFARRGLGEMPRLILVESGIEWTDNRVDTIDDLKASGKLPYGQVPLLEYPDGFSISQSGAIVRHIARQHGLYGKNDKEAAEADMVFDGANDLRLHSRATIGNDTLREKFISEVLPKWLGFFEAHLKKNGSSYFVGHDITFADIAVYNTFYNMQILIPAAKLEGFPLCQKHFESIASRPRIAEYLKSRPYTAT</sequence>
<evidence type="ECO:0008006" key="5">
    <source>
        <dbReference type="Google" id="ProtNLM"/>
    </source>
</evidence>
<dbReference type="InterPro" id="IPR036282">
    <property type="entry name" value="Glutathione-S-Trfase_C_sf"/>
</dbReference>
<dbReference type="PROSITE" id="PS50405">
    <property type="entry name" value="GST_CTER"/>
    <property type="match status" value="1"/>
</dbReference>
<dbReference type="PROSITE" id="PS50404">
    <property type="entry name" value="GST_NTER"/>
    <property type="match status" value="1"/>
</dbReference>
<feature type="domain" description="GST C-terminal" evidence="2">
    <location>
        <begin position="105"/>
        <end position="222"/>
    </location>
</feature>
<dbReference type="PANTHER" id="PTHR11571">
    <property type="entry name" value="GLUTATHIONE S-TRANSFERASE"/>
    <property type="match status" value="1"/>
</dbReference>
<evidence type="ECO:0000259" key="2">
    <source>
        <dbReference type="PROSITE" id="PS50405"/>
    </source>
</evidence>
<accession>A0A2P6NZ85</accession>
<dbReference type="FunFam" id="1.20.1050.10:FF:000030">
    <property type="entry name" value="Glutathione S-transferase S1"/>
    <property type="match status" value="1"/>
</dbReference>
<dbReference type="FunCoup" id="A0A2P6NZ85">
    <property type="interactions" value="62"/>
</dbReference>
<dbReference type="InterPro" id="IPR010987">
    <property type="entry name" value="Glutathione-S-Trfase_C-like"/>
</dbReference>
<gene>
    <name evidence="3" type="ORF">PROFUN_02150</name>
</gene>
<dbReference type="Pfam" id="PF02798">
    <property type="entry name" value="GST_N"/>
    <property type="match status" value="1"/>
</dbReference>
<dbReference type="STRING" id="1890364.A0A2P6NZ85"/>
<reference evidence="3 4" key="1">
    <citation type="journal article" date="2018" name="Genome Biol. Evol.">
        <title>Multiple Roots of Fruiting Body Formation in Amoebozoa.</title>
        <authorList>
            <person name="Hillmann F."/>
            <person name="Forbes G."/>
            <person name="Novohradska S."/>
            <person name="Ferling I."/>
            <person name="Riege K."/>
            <person name="Groth M."/>
            <person name="Westermann M."/>
            <person name="Marz M."/>
            <person name="Spaller T."/>
            <person name="Winckler T."/>
            <person name="Schaap P."/>
            <person name="Glockner G."/>
        </authorList>
    </citation>
    <scope>NUCLEOTIDE SEQUENCE [LARGE SCALE GENOMIC DNA]</scope>
    <source>
        <strain evidence="3 4">Jena</strain>
    </source>
</reference>
<dbReference type="CDD" id="cd03039">
    <property type="entry name" value="GST_N_Sigma_like"/>
    <property type="match status" value="1"/>
</dbReference>
<dbReference type="SFLD" id="SFLDG00363">
    <property type="entry name" value="AMPS_(cytGST):_Alpha-__Mu-__Pi"/>
    <property type="match status" value="1"/>
</dbReference>
<proteinExistence type="predicted"/>
<dbReference type="GO" id="GO:0004364">
    <property type="term" value="F:glutathione transferase activity"/>
    <property type="evidence" value="ECO:0007669"/>
    <property type="project" value="TreeGrafter"/>
</dbReference>
<evidence type="ECO:0000259" key="1">
    <source>
        <dbReference type="PROSITE" id="PS50404"/>
    </source>
</evidence>
<feature type="domain" description="GST N-terminal" evidence="1">
    <location>
        <begin position="25"/>
        <end position="103"/>
    </location>
</feature>
<dbReference type="GO" id="GO:0006749">
    <property type="term" value="P:glutathione metabolic process"/>
    <property type="evidence" value="ECO:0007669"/>
    <property type="project" value="TreeGrafter"/>
</dbReference>
<keyword evidence="4" id="KW-1185">Reference proteome</keyword>
<dbReference type="InterPro" id="IPR004045">
    <property type="entry name" value="Glutathione_S-Trfase_N"/>
</dbReference>
<comment type="caution">
    <text evidence="3">The sequence shown here is derived from an EMBL/GenBank/DDBJ whole genome shotgun (WGS) entry which is preliminary data.</text>
</comment>
<dbReference type="Pfam" id="PF14497">
    <property type="entry name" value="GST_C_3"/>
    <property type="match status" value="1"/>
</dbReference>
<dbReference type="Gene3D" id="1.20.1050.10">
    <property type="match status" value="1"/>
</dbReference>
<dbReference type="InterPro" id="IPR004046">
    <property type="entry name" value="GST_C"/>
</dbReference>
<dbReference type="Gene3D" id="3.40.30.10">
    <property type="entry name" value="Glutaredoxin"/>
    <property type="match status" value="1"/>
</dbReference>
<dbReference type="InParanoid" id="A0A2P6NZ85"/>
<dbReference type="PANTHER" id="PTHR11571:SF150">
    <property type="entry name" value="GLUTATHIONE S-TRANSFERASE"/>
    <property type="match status" value="1"/>
</dbReference>
<dbReference type="CDD" id="cd03192">
    <property type="entry name" value="GST_C_Sigma_like"/>
    <property type="match status" value="1"/>
</dbReference>
<dbReference type="OrthoDB" id="16574at2759"/>
<dbReference type="SFLD" id="SFLDG01205">
    <property type="entry name" value="AMPS.1"/>
    <property type="match status" value="1"/>
</dbReference>
<evidence type="ECO:0000313" key="3">
    <source>
        <dbReference type="EMBL" id="PRP89276.1"/>
    </source>
</evidence>